<dbReference type="EMBL" id="MFDE01000044">
    <property type="protein sequence ID" value="OGE37381.1"/>
    <property type="molecule type" value="Genomic_DNA"/>
</dbReference>
<feature type="transmembrane region" description="Helical" evidence="1">
    <location>
        <begin position="6"/>
        <end position="24"/>
    </location>
</feature>
<comment type="caution">
    <text evidence="3">The sequence shown here is derived from an EMBL/GenBank/DDBJ whole genome shotgun (WGS) entry which is preliminary data.</text>
</comment>
<evidence type="ECO:0000256" key="1">
    <source>
        <dbReference type="SAM" id="Phobius"/>
    </source>
</evidence>
<dbReference type="InterPro" id="IPR008972">
    <property type="entry name" value="Cupredoxin"/>
</dbReference>
<feature type="domain" description="EfeO-type cupredoxin-like" evidence="2">
    <location>
        <begin position="16"/>
        <end position="118"/>
    </location>
</feature>
<protein>
    <recommendedName>
        <fullName evidence="2">EfeO-type cupredoxin-like domain-containing protein</fullName>
    </recommendedName>
</protein>
<dbReference type="Proteomes" id="UP000176527">
    <property type="component" value="Unassembled WGS sequence"/>
</dbReference>
<dbReference type="Pfam" id="PF13473">
    <property type="entry name" value="Cupredoxin_1"/>
    <property type="match status" value="1"/>
</dbReference>
<organism evidence="3 4">
    <name type="scientific">Candidatus Daviesbacteria bacterium RIFCSPHIGHO2_12_FULL_37_11</name>
    <dbReference type="NCBI Taxonomy" id="1797777"/>
    <lineage>
        <taxon>Bacteria</taxon>
        <taxon>Candidatus Daviesiibacteriota</taxon>
    </lineage>
</organism>
<keyword evidence="1" id="KW-0812">Transmembrane</keyword>
<reference evidence="3 4" key="1">
    <citation type="journal article" date="2016" name="Nat. Commun.">
        <title>Thousands of microbial genomes shed light on interconnected biogeochemical processes in an aquifer system.</title>
        <authorList>
            <person name="Anantharaman K."/>
            <person name="Brown C.T."/>
            <person name="Hug L.A."/>
            <person name="Sharon I."/>
            <person name="Castelle C.J."/>
            <person name="Probst A.J."/>
            <person name="Thomas B.C."/>
            <person name="Singh A."/>
            <person name="Wilkins M.J."/>
            <person name="Karaoz U."/>
            <person name="Brodie E.L."/>
            <person name="Williams K.H."/>
            <person name="Hubbard S.S."/>
            <person name="Banfield J.F."/>
        </authorList>
    </citation>
    <scope>NUCLEOTIDE SEQUENCE [LARGE SCALE GENOMIC DNA]</scope>
</reference>
<dbReference type="AlphaFoldDB" id="A0A1F5K9T3"/>
<dbReference type="Gene3D" id="2.60.40.420">
    <property type="entry name" value="Cupredoxins - blue copper proteins"/>
    <property type="match status" value="1"/>
</dbReference>
<keyword evidence="1" id="KW-1133">Transmembrane helix</keyword>
<keyword evidence="1" id="KW-0472">Membrane</keyword>
<dbReference type="SUPFAM" id="SSF49503">
    <property type="entry name" value="Cupredoxins"/>
    <property type="match status" value="1"/>
</dbReference>
<evidence type="ECO:0000313" key="4">
    <source>
        <dbReference type="Proteomes" id="UP000176527"/>
    </source>
</evidence>
<gene>
    <name evidence="3" type="ORF">A3F00_02805</name>
</gene>
<sequence>MALDKILVALFSIIGIAFTYWFFLMKKEKEVVVSDSVDINVEGGYNPEVISIPFGKTTKLNFIRKDSNSCLEEVVLGDFKVRRYLPLNEKITIELTPEKKGEFGYSCGMNMFHGKIVVK</sequence>
<evidence type="ECO:0000259" key="2">
    <source>
        <dbReference type="Pfam" id="PF13473"/>
    </source>
</evidence>
<dbReference type="InterPro" id="IPR028096">
    <property type="entry name" value="EfeO_Cupredoxin"/>
</dbReference>
<name>A0A1F5K9T3_9BACT</name>
<evidence type="ECO:0000313" key="3">
    <source>
        <dbReference type="EMBL" id="OGE37381.1"/>
    </source>
</evidence>
<proteinExistence type="predicted"/>
<accession>A0A1F5K9T3</accession>